<organism evidence="2 3">
    <name type="scientific">Zostera marina</name>
    <name type="common">Eelgrass</name>
    <dbReference type="NCBI Taxonomy" id="29655"/>
    <lineage>
        <taxon>Eukaryota</taxon>
        <taxon>Viridiplantae</taxon>
        <taxon>Streptophyta</taxon>
        <taxon>Embryophyta</taxon>
        <taxon>Tracheophyta</taxon>
        <taxon>Spermatophyta</taxon>
        <taxon>Magnoliopsida</taxon>
        <taxon>Liliopsida</taxon>
        <taxon>Zosteraceae</taxon>
        <taxon>Zostera</taxon>
    </lineage>
</organism>
<feature type="compositionally biased region" description="Basic and acidic residues" evidence="1">
    <location>
        <begin position="30"/>
        <end position="41"/>
    </location>
</feature>
<gene>
    <name evidence="2" type="ORF">ZOSMA_44G00370</name>
</gene>
<comment type="caution">
    <text evidence="2">The sequence shown here is derived from an EMBL/GenBank/DDBJ whole genome shotgun (WGS) entry which is preliminary data.</text>
</comment>
<dbReference type="NCBIfam" id="TIGR01571">
    <property type="entry name" value="A_thal_Cys_rich"/>
    <property type="match status" value="1"/>
</dbReference>
<feature type="region of interest" description="Disordered" evidence="1">
    <location>
        <begin position="1"/>
        <end position="41"/>
    </location>
</feature>
<dbReference type="InterPro" id="IPR006461">
    <property type="entry name" value="PLAC_motif_containing"/>
</dbReference>
<evidence type="ECO:0000256" key="1">
    <source>
        <dbReference type="SAM" id="MobiDB-lite"/>
    </source>
</evidence>
<dbReference type="Proteomes" id="UP000036987">
    <property type="component" value="Unassembled WGS sequence"/>
</dbReference>
<name>A0A0K9P349_ZOSMR</name>
<dbReference type="PANTHER" id="PTHR15907">
    <property type="entry name" value="DUF614 FAMILY PROTEIN-RELATED"/>
    <property type="match status" value="1"/>
</dbReference>
<protein>
    <submittedName>
        <fullName evidence="2">Protein PLANT CADMIUM RESISTANCE 10</fullName>
    </submittedName>
</protein>
<dbReference type="EMBL" id="LFYR01001330">
    <property type="protein sequence ID" value="KMZ62637.1"/>
    <property type="molecule type" value="Genomic_DNA"/>
</dbReference>
<keyword evidence="3" id="KW-1185">Reference proteome</keyword>
<dbReference type="Pfam" id="PF04749">
    <property type="entry name" value="PLAC8"/>
    <property type="match status" value="1"/>
</dbReference>
<dbReference type="OMA" id="QEYREIC"/>
<evidence type="ECO:0000313" key="3">
    <source>
        <dbReference type="Proteomes" id="UP000036987"/>
    </source>
</evidence>
<accession>A0A0K9P349</accession>
<dbReference type="OrthoDB" id="1045822at2759"/>
<dbReference type="STRING" id="29655.A0A0K9P349"/>
<dbReference type="AlphaFoldDB" id="A0A0K9P349"/>
<reference evidence="3" key="1">
    <citation type="journal article" date="2016" name="Nature">
        <title>The genome of the seagrass Zostera marina reveals angiosperm adaptation to the sea.</title>
        <authorList>
            <person name="Olsen J.L."/>
            <person name="Rouze P."/>
            <person name="Verhelst B."/>
            <person name="Lin Y.-C."/>
            <person name="Bayer T."/>
            <person name="Collen J."/>
            <person name="Dattolo E."/>
            <person name="De Paoli E."/>
            <person name="Dittami S."/>
            <person name="Maumus F."/>
            <person name="Michel G."/>
            <person name="Kersting A."/>
            <person name="Lauritano C."/>
            <person name="Lohaus R."/>
            <person name="Toepel M."/>
            <person name="Tonon T."/>
            <person name="Vanneste K."/>
            <person name="Amirebrahimi M."/>
            <person name="Brakel J."/>
            <person name="Bostroem C."/>
            <person name="Chovatia M."/>
            <person name="Grimwood J."/>
            <person name="Jenkins J.W."/>
            <person name="Jueterbock A."/>
            <person name="Mraz A."/>
            <person name="Stam W.T."/>
            <person name="Tice H."/>
            <person name="Bornberg-Bauer E."/>
            <person name="Green P.J."/>
            <person name="Pearson G.A."/>
            <person name="Procaccini G."/>
            <person name="Duarte C.M."/>
            <person name="Schmutz J."/>
            <person name="Reusch T.B.H."/>
            <person name="Van de Peer Y."/>
        </authorList>
    </citation>
    <scope>NUCLEOTIDE SEQUENCE [LARGE SCALE GENOMIC DNA]</scope>
    <source>
        <strain evidence="3">cv. Finnish</strain>
    </source>
</reference>
<sequence>MKEQIGYVPPPYIPLDSSDSEDDTDQVNQEQDHHSFNEDTQDRAQWSSGICACFDDMPSCCVGLFCPCLLFGKNAEFLGSGTLAGSCMTHFILWGLVNMMCCLLTDGILWGIPGSIVACYACGYRQALRSKYNLQEAPCGDLTTHLFCHLCAICQEYREIHDRSGNSGSSDLQLVVTAPSVQVMEHSNHGESNTTT</sequence>
<evidence type="ECO:0000313" key="2">
    <source>
        <dbReference type="EMBL" id="KMZ62637.1"/>
    </source>
</evidence>
<proteinExistence type="predicted"/>